<dbReference type="EMBL" id="MIGC01002117">
    <property type="protein sequence ID" value="PHJ21647.1"/>
    <property type="molecule type" value="Genomic_DNA"/>
</dbReference>
<feature type="non-terminal residue" evidence="1">
    <location>
        <position position="1"/>
    </location>
</feature>
<evidence type="ECO:0000313" key="2">
    <source>
        <dbReference type="Proteomes" id="UP000221165"/>
    </source>
</evidence>
<gene>
    <name evidence="1" type="ORF">CSUI_004506</name>
</gene>
<reference evidence="1 2" key="1">
    <citation type="journal article" date="2017" name="Int. J. Parasitol.">
        <title>The genome of the protozoan parasite Cystoisospora suis and a reverse vaccinology approach to identify vaccine candidates.</title>
        <authorList>
            <person name="Palmieri N."/>
            <person name="Shrestha A."/>
            <person name="Ruttkowski B."/>
            <person name="Beck T."/>
            <person name="Vogl C."/>
            <person name="Tomley F."/>
            <person name="Blake D.P."/>
            <person name="Joachim A."/>
        </authorList>
    </citation>
    <scope>NUCLEOTIDE SEQUENCE [LARGE SCALE GENOMIC DNA]</scope>
    <source>
        <strain evidence="1 2">Wien I</strain>
    </source>
</reference>
<proteinExistence type="predicted"/>
<dbReference type="VEuPathDB" id="ToxoDB:CSUI_004506"/>
<accession>A0A2C6KX27</accession>
<dbReference type="AlphaFoldDB" id="A0A2C6KX27"/>
<dbReference type="Proteomes" id="UP000221165">
    <property type="component" value="Unassembled WGS sequence"/>
</dbReference>
<sequence length="88" mass="10042">VTQFPYLPAPGQNLLAYLASWIPTPFSWYRGPPGSFLRKIQRRSRRPELYLPSIKQGVPFSGGLTRIRTCGHVWAHGKWVLCLHLLPS</sequence>
<keyword evidence="2" id="KW-1185">Reference proteome</keyword>
<name>A0A2C6KX27_9APIC</name>
<comment type="caution">
    <text evidence="1">The sequence shown here is derived from an EMBL/GenBank/DDBJ whole genome shotgun (WGS) entry which is preliminary data.</text>
</comment>
<organism evidence="1 2">
    <name type="scientific">Cystoisospora suis</name>
    <dbReference type="NCBI Taxonomy" id="483139"/>
    <lineage>
        <taxon>Eukaryota</taxon>
        <taxon>Sar</taxon>
        <taxon>Alveolata</taxon>
        <taxon>Apicomplexa</taxon>
        <taxon>Conoidasida</taxon>
        <taxon>Coccidia</taxon>
        <taxon>Eucoccidiorida</taxon>
        <taxon>Eimeriorina</taxon>
        <taxon>Sarcocystidae</taxon>
        <taxon>Cystoisospora</taxon>
    </lineage>
</organism>
<dbReference type="GeneID" id="94427908"/>
<feature type="non-terminal residue" evidence="1">
    <location>
        <position position="88"/>
    </location>
</feature>
<evidence type="ECO:0000313" key="1">
    <source>
        <dbReference type="EMBL" id="PHJ21647.1"/>
    </source>
</evidence>
<dbReference type="RefSeq" id="XP_067923327.1">
    <property type="nucleotide sequence ID" value="XM_068064697.1"/>
</dbReference>
<protein>
    <submittedName>
        <fullName evidence="1">Uncharacterized protein</fullName>
    </submittedName>
</protein>